<name>A0ABN7CK00_9PEZI</name>
<organism evidence="2 3">
    <name type="scientific">Madurella fahalii</name>
    <dbReference type="NCBI Taxonomy" id="1157608"/>
    <lineage>
        <taxon>Eukaryota</taxon>
        <taxon>Fungi</taxon>
        <taxon>Dikarya</taxon>
        <taxon>Ascomycota</taxon>
        <taxon>Pezizomycotina</taxon>
        <taxon>Sordariomycetes</taxon>
        <taxon>Sordariomycetidae</taxon>
        <taxon>Sordariales</taxon>
        <taxon>Sordariales incertae sedis</taxon>
        <taxon>Madurella</taxon>
    </lineage>
</organism>
<feature type="domain" description="Homing endonuclease LAGLIDADG" evidence="1">
    <location>
        <begin position="184"/>
        <end position="251"/>
    </location>
</feature>
<feature type="domain" description="Homing endonuclease LAGLIDADG" evidence="1">
    <location>
        <begin position="290"/>
        <end position="380"/>
    </location>
</feature>
<dbReference type="PANTHER" id="PTHR37520:SF1">
    <property type="entry name" value="INTRON-ENCODED DNA ENDONUCLEASE AI2A-RELATED"/>
    <property type="match status" value="1"/>
</dbReference>
<reference evidence="2 3" key="1">
    <citation type="submission" date="2024-09" db="EMBL/GenBank/DDBJ databases">
        <title>Itraconazole resistance in Madurella fahalii resulting from another homologue of gene encoding cytochrome P450 14-alpha sterol demethylase (CYP51).</title>
        <authorList>
            <person name="Yoshioka I."/>
            <person name="Fahal A.H."/>
            <person name="Kaneko S."/>
            <person name="Yaguchi T."/>
        </authorList>
    </citation>
    <scope>NUCLEOTIDE SEQUENCE [LARGE SCALE GENOMIC DNA]</scope>
    <source>
        <strain evidence="2 3">IFM 68171</strain>
    </source>
</reference>
<dbReference type="Gene3D" id="3.10.28.10">
    <property type="entry name" value="Homing endonucleases"/>
    <property type="match status" value="2"/>
</dbReference>
<keyword evidence="3" id="KW-1185">Reference proteome</keyword>
<keyword evidence="2" id="KW-0496">Mitochondrion</keyword>
<dbReference type="Pfam" id="PF00961">
    <property type="entry name" value="LAGLIDADG_1"/>
    <property type="match status" value="2"/>
</dbReference>
<feature type="non-terminal residue" evidence="2">
    <location>
        <position position="1"/>
    </location>
</feature>
<accession>A0ABN7CK00</accession>
<sequence>QLAREYIVYLDVFRYQTVCVEVIFIWNIIIANSQITKARDYLCHLCSNHNHYNFKFFNSSTVIRLYLYIMYMLIGWKFEIISKLVGISEAIRLILVFIKLKLINLMSKLFIIVHNGYTTHVPPKKHINKPSLKLPLLNNRYCYLVFSRKMSTSINTNSLDGYARCAKNVYYNSKSKSLAFRQWLAGLVDGDGYFSSPKNGYNKFEITMDAKDKKVLDLIKLKYGGSVKQISNGHAFKYKLRNKTRLIQLIKDINGLIRNPTRLLQMNKLCIKFNINLKYSHNLTFDNGWLSGFIDSDGSIYYKESSGQVFISISQKNKYLLEPLIHIYGGRVEISGPKIEAFKYVIYRKNQLFYLIDNYFSKYPLMTKKMNRINLIKQFYLVRLNKDEEGGTEKLNEWVKFKDKWEKYQD</sequence>
<dbReference type="InterPro" id="IPR004860">
    <property type="entry name" value="LAGLIDADG_dom"/>
</dbReference>
<geneLocation type="mitochondrion" evidence="2"/>
<dbReference type="SUPFAM" id="SSF55608">
    <property type="entry name" value="Homing endonucleases"/>
    <property type="match status" value="2"/>
</dbReference>
<protein>
    <recommendedName>
        <fullName evidence="1">Homing endonuclease LAGLIDADG domain-containing protein</fullName>
    </recommendedName>
</protein>
<gene>
    <name evidence="2" type="ORF">MFIFM68171_m10</name>
</gene>
<dbReference type="PANTHER" id="PTHR37520">
    <property type="entry name" value="INTRON-ENCODED DNA ENDONUCLEASE AI2A-RELATED"/>
    <property type="match status" value="1"/>
</dbReference>
<evidence type="ECO:0000259" key="1">
    <source>
        <dbReference type="Pfam" id="PF00961"/>
    </source>
</evidence>
<dbReference type="Proteomes" id="UP001628179">
    <property type="component" value="Mitochondrion MT"/>
</dbReference>
<evidence type="ECO:0000313" key="2">
    <source>
        <dbReference type="EMBL" id="BFS50148.1"/>
    </source>
</evidence>
<proteinExistence type="predicted"/>
<dbReference type="InterPro" id="IPR027434">
    <property type="entry name" value="Homing_endonucl"/>
</dbReference>
<dbReference type="EMBL" id="LC843096">
    <property type="protein sequence ID" value="BFS50148.1"/>
    <property type="molecule type" value="Genomic_DNA"/>
</dbReference>
<evidence type="ECO:0000313" key="3">
    <source>
        <dbReference type="Proteomes" id="UP001628179"/>
    </source>
</evidence>